<comment type="caution">
    <text evidence="1">The sequence shown here is derived from an EMBL/GenBank/DDBJ whole genome shotgun (WGS) entry which is preliminary data.</text>
</comment>
<reference evidence="1 2" key="1">
    <citation type="submission" date="2024-02" db="EMBL/GenBank/DDBJ databases">
        <authorList>
            <person name="Daric V."/>
            <person name="Darras S."/>
        </authorList>
    </citation>
    <scope>NUCLEOTIDE SEQUENCE [LARGE SCALE GENOMIC DNA]</scope>
</reference>
<evidence type="ECO:0000313" key="2">
    <source>
        <dbReference type="Proteomes" id="UP001642483"/>
    </source>
</evidence>
<protein>
    <submittedName>
        <fullName evidence="1">Uncharacterized protein</fullName>
    </submittedName>
</protein>
<sequence length="278" mass="31251">MSDSESDSGDHKSDPDFEIKKVIGGKFYKKIHTFSVNQEMCMLADRRMTSIRQHSDQLRSLAREKIAASPTTIFRRREKVRMKALERCQLEIKSCSAMQLCYDGRVINSLDRYVFVGQLLDDQNKKCERIVGVKTFPKGTSVTGEILFSTIIDEVCGDTLNKVYSVMADTTAVNTGRVSGVNKRLADYFSLTIGHGIHTLECLFHVNEIYLSHVIRFIEGGKKGPRALEDGALLNIIKTIQKPVLNDLIPCDTVTILITKIAALHIKKGKNGRQQFPQ</sequence>
<dbReference type="Proteomes" id="UP001642483">
    <property type="component" value="Unassembled WGS sequence"/>
</dbReference>
<name>A0ABP0FXR1_CLALP</name>
<gene>
    <name evidence="1" type="ORF">CVLEPA_LOCUS15367</name>
</gene>
<keyword evidence="2" id="KW-1185">Reference proteome</keyword>
<organism evidence="1 2">
    <name type="scientific">Clavelina lepadiformis</name>
    <name type="common">Light-bulb sea squirt</name>
    <name type="synonym">Ascidia lepadiformis</name>
    <dbReference type="NCBI Taxonomy" id="159417"/>
    <lineage>
        <taxon>Eukaryota</taxon>
        <taxon>Metazoa</taxon>
        <taxon>Chordata</taxon>
        <taxon>Tunicata</taxon>
        <taxon>Ascidiacea</taxon>
        <taxon>Aplousobranchia</taxon>
        <taxon>Clavelinidae</taxon>
        <taxon>Clavelina</taxon>
    </lineage>
</organism>
<dbReference type="EMBL" id="CAWYQH010000097">
    <property type="protein sequence ID" value="CAK8684380.1"/>
    <property type="molecule type" value="Genomic_DNA"/>
</dbReference>
<evidence type="ECO:0000313" key="1">
    <source>
        <dbReference type="EMBL" id="CAK8684380.1"/>
    </source>
</evidence>
<proteinExistence type="predicted"/>
<accession>A0ABP0FXR1</accession>